<dbReference type="PROSITE" id="PS00518">
    <property type="entry name" value="ZF_RING_1"/>
    <property type="match status" value="1"/>
</dbReference>
<keyword evidence="3" id="KW-0862">Zinc</keyword>
<dbReference type="PANTHER" id="PTHR23041">
    <property type="entry name" value="RING FINGER DOMAIN-CONTAINING"/>
    <property type="match status" value="1"/>
</dbReference>
<sequence>MKPDAAKKDEPKEIEPITFKSRKKRINQRCPICLGKILCEQVAATVCGHIFCHGCIQKAMRLKKICPVCNKNLRRSMMYHRLYMDDC</sequence>
<evidence type="ECO:0000256" key="1">
    <source>
        <dbReference type="ARBA" id="ARBA00022723"/>
    </source>
</evidence>
<evidence type="ECO:0000256" key="3">
    <source>
        <dbReference type="ARBA" id="ARBA00022833"/>
    </source>
</evidence>
<keyword evidence="2 4" id="KW-0863">Zinc-finger</keyword>
<dbReference type="SUPFAM" id="SSF57850">
    <property type="entry name" value="RING/U-box"/>
    <property type="match status" value="1"/>
</dbReference>
<dbReference type="PROSITE" id="PS50089">
    <property type="entry name" value="ZF_RING_2"/>
    <property type="match status" value="1"/>
</dbReference>
<evidence type="ECO:0000256" key="4">
    <source>
        <dbReference type="PROSITE-ProRule" id="PRU00175"/>
    </source>
</evidence>
<keyword evidence="7" id="KW-1185">Reference proteome</keyword>
<dbReference type="EMBL" id="CAJHNJ030000019">
    <property type="protein sequence ID" value="CAG9116919.1"/>
    <property type="molecule type" value="Genomic_DNA"/>
</dbReference>
<feature type="domain" description="RING-type" evidence="5">
    <location>
        <begin position="30"/>
        <end position="70"/>
    </location>
</feature>
<dbReference type="Gene3D" id="3.30.40.10">
    <property type="entry name" value="Zinc/RING finger domain, C3HC4 (zinc finger)"/>
    <property type="match status" value="1"/>
</dbReference>
<comment type="caution">
    <text evidence="6">The sequence shown here is derived from an EMBL/GenBank/DDBJ whole genome shotgun (WGS) entry which is preliminary data.</text>
</comment>
<evidence type="ECO:0000313" key="7">
    <source>
        <dbReference type="Proteomes" id="UP000653454"/>
    </source>
</evidence>
<reference evidence="6" key="1">
    <citation type="submission" date="2020-11" db="EMBL/GenBank/DDBJ databases">
        <authorList>
            <person name="Whiteford S."/>
        </authorList>
    </citation>
    <scope>NUCLEOTIDE SEQUENCE</scope>
</reference>
<dbReference type="Pfam" id="PF13639">
    <property type="entry name" value="zf-RING_2"/>
    <property type="match status" value="1"/>
</dbReference>
<name>A0A8S4EMX1_PLUXY</name>
<dbReference type="InterPro" id="IPR017907">
    <property type="entry name" value="Znf_RING_CS"/>
</dbReference>
<evidence type="ECO:0000313" key="6">
    <source>
        <dbReference type="EMBL" id="CAG9116919.1"/>
    </source>
</evidence>
<dbReference type="PANTHER" id="PTHR23041:SF78">
    <property type="entry name" value="E3 UBIQUITIN-PROTEIN LIGASE RNF4"/>
    <property type="match status" value="1"/>
</dbReference>
<protein>
    <submittedName>
        <fullName evidence="6">(diamondback moth) hypothetical protein</fullName>
    </submittedName>
</protein>
<keyword evidence="1" id="KW-0479">Metal-binding</keyword>
<dbReference type="InterPro" id="IPR047134">
    <property type="entry name" value="RNF4"/>
</dbReference>
<evidence type="ECO:0000256" key="2">
    <source>
        <dbReference type="ARBA" id="ARBA00022771"/>
    </source>
</evidence>
<dbReference type="SMART" id="SM00184">
    <property type="entry name" value="RING"/>
    <property type="match status" value="1"/>
</dbReference>
<gene>
    <name evidence="6" type="ORF">PLXY2_LOCUS6225</name>
</gene>
<accession>A0A8S4EMX1</accession>
<dbReference type="InterPro" id="IPR001841">
    <property type="entry name" value="Znf_RING"/>
</dbReference>
<dbReference type="Proteomes" id="UP000653454">
    <property type="component" value="Unassembled WGS sequence"/>
</dbReference>
<proteinExistence type="predicted"/>
<evidence type="ECO:0000259" key="5">
    <source>
        <dbReference type="PROSITE" id="PS50089"/>
    </source>
</evidence>
<organism evidence="6 7">
    <name type="scientific">Plutella xylostella</name>
    <name type="common">Diamondback moth</name>
    <name type="synonym">Plutella maculipennis</name>
    <dbReference type="NCBI Taxonomy" id="51655"/>
    <lineage>
        <taxon>Eukaryota</taxon>
        <taxon>Metazoa</taxon>
        <taxon>Ecdysozoa</taxon>
        <taxon>Arthropoda</taxon>
        <taxon>Hexapoda</taxon>
        <taxon>Insecta</taxon>
        <taxon>Pterygota</taxon>
        <taxon>Neoptera</taxon>
        <taxon>Endopterygota</taxon>
        <taxon>Lepidoptera</taxon>
        <taxon>Glossata</taxon>
        <taxon>Ditrysia</taxon>
        <taxon>Yponomeutoidea</taxon>
        <taxon>Plutellidae</taxon>
        <taxon>Plutella</taxon>
    </lineage>
</organism>
<dbReference type="AlphaFoldDB" id="A0A8S4EMX1"/>
<dbReference type="GO" id="GO:0008270">
    <property type="term" value="F:zinc ion binding"/>
    <property type="evidence" value="ECO:0007669"/>
    <property type="project" value="UniProtKB-KW"/>
</dbReference>
<dbReference type="InterPro" id="IPR013083">
    <property type="entry name" value="Znf_RING/FYVE/PHD"/>
</dbReference>